<comment type="caution">
    <text evidence="1">The sequence shown here is derived from an EMBL/GenBank/DDBJ whole genome shotgun (WGS) entry which is preliminary data.</text>
</comment>
<keyword evidence="2" id="KW-1185">Reference proteome</keyword>
<reference evidence="1 2" key="1">
    <citation type="submission" date="2018-06" db="EMBL/GenBank/DDBJ databases">
        <title>Genome Sequence of the Brown Rot Fungal Pathogen Monilinia fructigena.</title>
        <authorList>
            <person name="Landi L."/>
            <person name="De Miccolis Angelini R.M."/>
            <person name="Pollastro S."/>
            <person name="Abate D."/>
            <person name="Faretra F."/>
            <person name="Romanazzi G."/>
        </authorList>
    </citation>
    <scope>NUCLEOTIDE SEQUENCE [LARGE SCALE GENOMIC DNA]</scope>
    <source>
        <strain evidence="1 2">Mfrg269</strain>
    </source>
</reference>
<name>A0A395IT05_9HELO</name>
<dbReference type="AlphaFoldDB" id="A0A395IT05"/>
<organism evidence="1 2">
    <name type="scientific">Monilinia fructigena</name>
    <dbReference type="NCBI Taxonomy" id="38457"/>
    <lineage>
        <taxon>Eukaryota</taxon>
        <taxon>Fungi</taxon>
        <taxon>Dikarya</taxon>
        <taxon>Ascomycota</taxon>
        <taxon>Pezizomycotina</taxon>
        <taxon>Leotiomycetes</taxon>
        <taxon>Helotiales</taxon>
        <taxon>Sclerotiniaceae</taxon>
        <taxon>Monilinia</taxon>
    </lineage>
</organism>
<gene>
    <name evidence="1" type="ORF">DID88_004610</name>
</gene>
<proteinExistence type="predicted"/>
<protein>
    <submittedName>
        <fullName evidence="1">Uncharacterized protein</fullName>
    </submittedName>
</protein>
<dbReference type="Proteomes" id="UP000249056">
    <property type="component" value="Unassembled WGS sequence"/>
</dbReference>
<accession>A0A395IT05</accession>
<evidence type="ECO:0000313" key="1">
    <source>
        <dbReference type="EMBL" id="RAL62768.1"/>
    </source>
</evidence>
<dbReference type="EMBL" id="QKRW01000022">
    <property type="protein sequence ID" value="RAL62768.1"/>
    <property type="molecule type" value="Genomic_DNA"/>
</dbReference>
<evidence type="ECO:0000313" key="2">
    <source>
        <dbReference type="Proteomes" id="UP000249056"/>
    </source>
</evidence>
<sequence length="191" mass="20427">MILSSNLITRLLIQDRYFMNGGRKSVHIVAQFCDSRTQGRAGARLHGIVFFPVKHLVLGAPALELTAPDAPEIEIGLPIIIDETTRVDAVTSRKGEFIWGEWAFGVIPHGDTDAENTFFVSSGEVEVVFSIFGAGVRGPELFGDPGDGRGGEDDAVVGYGAGDGRHREDVVVLHGVLVSIVVVLDVSGDVM</sequence>